<name>A0A2V3J6D8_9FLOR</name>
<evidence type="ECO:0000313" key="3">
    <source>
        <dbReference type="Proteomes" id="UP000247409"/>
    </source>
</evidence>
<evidence type="ECO:0000256" key="1">
    <source>
        <dbReference type="SAM" id="MobiDB-lite"/>
    </source>
</evidence>
<proteinExistence type="predicted"/>
<gene>
    <name evidence="2" type="ORF">BWQ96_00570</name>
</gene>
<keyword evidence="3" id="KW-1185">Reference proteome</keyword>
<dbReference type="EMBL" id="NBIV01000003">
    <property type="protein sequence ID" value="PXF49692.1"/>
    <property type="molecule type" value="Genomic_DNA"/>
</dbReference>
<dbReference type="Proteomes" id="UP000247409">
    <property type="component" value="Unassembled WGS sequence"/>
</dbReference>
<dbReference type="AlphaFoldDB" id="A0A2V3J6D8"/>
<organism evidence="2 3">
    <name type="scientific">Gracilariopsis chorda</name>
    <dbReference type="NCBI Taxonomy" id="448386"/>
    <lineage>
        <taxon>Eukaryota</taxon>
        <taxon>Rhodophyta</taxon>
        <taxon>Florideophyceae</taxon>
        <taxon>Rhodymeniophycidae</taxon>
        <taxon>Gracilariales</taxon>
        <taxon>Gracilariaceae</taxon>
        <taxon>Gracilariopsis</taxon>
    </lineage>
</organism>
<comment type="caution">
    <text evidence="2">The sequence shown here is derived from an EMBL/GenBank/DDBJ whole genome shotgun (WGS) entry which is preliminary data.</text>
</comment>
<protein>
    <submittedName>
        <fullName evidence="2">Uncharacterized protein</fullName>
    </submittedName>
</protein>
<feature type="compositionally biased region" description="Polar residues" evidence="1">
    <location>
        <begin position="13"/>
        <end position="25"/>
    </location>
</feature>
<evidence type="ECO:0000313" key="2">
    <source>
        <dbReference type="EMBL" id="PXF49692.1"/>
    </source>
</evidence>
<accession>A0A2V3J6D8</accession>
<sequence length="97" mass="10351">MERQSHWNRTKPEAQSPSRVSTFVSSRYRKIAPSISVDPGVAAKESPDVPVRSLPVEGSATAQAEVPNATPTKRSTARSKGSDAGSPEGLRGFSSER</sequence>
<feature type="region of interest" description="Disordered" evidence="1">
    <location>
        <begin position="1"/>
        <end position="97"/>
    </location>
</feature>
<reference evidence="2 3" key="1">
    <citation type="journal article" date="2018" name="Mol. Biol. Evol.">
        <title>Analysis of the draft genome of the red seaweed Gracilariopsis chorda provides insights into genome size evolution in Rhodophyta.</title>
        <authorList>
            <person name="Lee J."/>
            <person name="Yang E.C."/>
            <person name="Graf L."/>
            <person name="Yang J.H."/>
            <person name="Qiu H."/>
            <person name="Zel Zion U."/>
            <person name="Chan C.X."/>
            <person name="Stephens T.G."/>
            <person name="Weber A.P.M."/>
            <person name="Boo G.H."/>
            <person name="Boo S.M."/>
            <person name="Kim K.M."/>
            <person name="Shin Y."/>
            <person name="Jung M."/>
            <person name="Lee S.J."/>
            <person name="Yim H.S."/>
            <person name="Lee J.H."/>
            <person name="Bhattacharya D."/>
            <person name="Yoon H.S."/>
        </authorList>
    </citation>
    <scope>NUCLEOTIDE SEQUENCE [LARGE SCALE GENOMIC DNA]</scope>
    <source>
        <strain evidence="2 3">SKKU-2015</strain>
        <tissue evidence="2">Whole body</tissue>
    </source>
</reference>